<accession>A0A0A9X331</accession>
<dbReference type="GO" id="GO:0003724">
    <property type="term" value="F:RNA helicase activity"/>
    <property type="evidence" value="ECO:0007669"/>
    <property type="project" value="TreeGrafter"/>
</dbReference>
<dbReference type="InterPro" id="IPR027417">
    <property type="entry name" value="P-loop_NTPase"/>
</dbReference>
<gene>
    <name evidence="6" type="primary">DED1_0</name>
    <name evidence="6" type="ORF">CM83_27423</name>
</gene>
<dbReference type="EMBL" id="GBHO01030426">
    <property type="protein sequence ID" value="JAG13178.1"/>
    <property type="molecule type" value="Transcribed_RNA"/>
</dbReference>
<feature type="domain" description="Helicase ATP-binding" evidence="5">
    <location>
        <begin position="1"/>
        <end position="99"/>
    </location>
</feature>
<keyword evidence="3 6" id="KW-0347">Helicase</keyword>
<dbReference type="PANTHER" id="PTHR47959:SF13">
    <property type="entry name" value="ATP-DEPENDENT RNA HELICASE RHLE"/>
    <property type="match status" value="1"/>
</dbReference>
<dbReference type="Gene3D" id="3.40.50.300">
    <property type="entry name" value="P-loop containing nucleotide triphosphate hydrolases"/>
    <property type="match status" value="1"/>
</dbReference>
<keyword evidence="4" id="KW-0067">ATP-binding</keyword>
<dbReference type="GO" id="GO:0016787">
    <property type="term" value="F:hydrolase activity"/>
    <property type="evidence" value="ECO:0007669"/>
    <property type="project" value="UniProtKB-KW"/>
</dbReference>
<reference evidence="6" key="1">
    <citation type="journal article" date="2014" name="PLoS ONE">
        <title>Transcriptome-Based Identification of ABC Transporters in the Western Tarnished Plant Bug Lygus hesperus.</title>
        <authorList>
            <person name="Hull J.J."/>
            <person name="Chaney K."/>
            <person name="Geib S.M."/>
            <person name="Fabrick J.A."/>
            <person name="Brent C.S."/>
            <person name="Walsh D."/>
            <person name="Lavine L.C."/>
        </authorList>
    </citation>
    <scope>NUCLEOTIDE SEQUENCE</scope>
</reference>
<dbReference type="AlphaFoldDB" id="A0A0A9X331"/>
<name>A0A0A9X331_LYGHE</name>
<dbReference type="GO" id="GO:0003676">
    <property type="term" value="F:nucleic acid binding"/>
    <property type="evidence" value="ECO:0007669"/>
    <property type="project" value="InterPro"/>
</dbReference>
<evidence type="ECO:0000256" key="2">
    <source>
        <dbReference type="ARBA" id="ARBA00022801"/>
    </source>
</evidence>
<organism evidence="6">
    <name type="scientific">Lygus hesperus</name>
    <name type="common">Western plant bug</name>
    <dbReference type="NCBI Taxonomy" id="30085"/>
    <lineage>
        <taxon>Eukaryota</taxon>
        <taxon>Metazoa</taxon>
        <taxon>Ecdysozoa</taxon>
        <taxon>Arthropoda</taxon>
        <taxon>Hexapoda</taxon>
        <taxon>Insecta</taxon>
        <taxon>Pterygota</taxon>
        <taxon>Neoptera</taxon>
        <taxon>Paraneoptera</taxon>
        <taxon>Hemiptera</taxon>
        <taxon>Heteroptera</taxon>
        <taxon>Panheteroptera</taxon>
        <taxon>Cimicomorpha</taxon>
        <taxon>Miridae</taxon>
        <taxon>Mirini</taxon>
        <taxon>Lygus</taxon>
    </lineage>
</organism>
<proteinExistence type="predicted"/>
<dbReference type="Pfam" id="PF00270">
    <property type="entry name" value="DEAD"/>
    <property type="match status" value="1"/>
</dbReference>
<evidence type="ECO:0000259" key="5">
    <source>
        <dbReference type="PROSITE" id="PS51192"/>
    </source>
</evidence>
<dbReference type="PROSITE" id="PS51192">
    <property type="entry name" value="HELICASE_ATP_BIND_1"/>
    <property type="match status" value="1"/>
</dbReference>
<keyword evidence="2" id="KW-0378">Hydrolase</keyword>
<evidence type="ECO:0000256" key="1">
    <source>
        <dbReference type="ARBA" id="ARBA00022741"/>
    </source>
</evidence>
<dbReference type="SUPFAM" id="SSF52540">
    <property type="entry name" value="P-loop containing nucleoside triphosphate hydrolases"/>
    <property type="match status" value="1"/>
</dbReference>
<dbReference type="GO" id="GO:0005524">
    <property type="term" value="F:ATP binding"/>
    <property type="evidence" value="ECO:0007669"/>
    <property type="project" value="UniProtKB-KW"/>
</dbReference>
<dbReference type="InterPro" id="IPR014001">
    <property type="entry name" value="Helicase_ATP-bd"/>
</dbReference>
<keyword evidence="1" id="KW-0547">Nucleotide-binding</keyword>
<dbReference type="GO" id="GO:0005829">
    <property type="term" value="C:cytosol"/>
    <property type="evidence" value="ECO:0007669"/>
    <property type="project" value="TreeGrafter"/>
</dbReference>
<dbReference type="PANTHER" id="PTHR47959">
    <property type="entry name" value="ATP-DEPENDENT RNA HELICASE RHLE-RELATED"/>
    <property type="match status" value="1"/>
</dbReference>
<evidence type="ECO:0000313" key="6">
    <source>
        <dbReference type="EMBL" id="JAG13178.1"/>
    </source>
</evidence>
<protein>
    <submittedName>
        <fullName evidence="6">ATP-dependent RNA helicase DED1</fullName>
    </submittedName>
</protein>
<reference evidence="6" key="2">
    <citation type="submission" date="2014-07" db="EMBL/GenBank/DDBJ databases">
        <authorList>
            <person name="Hull J."/>
        </authorList>
    </citation>
    <scope>NUCLEOTIDE SEQUENCE</scope>
</reference>
<evidence type="ECO:0000256" key="3">
    <source>
        <dbReference type="ARBA" id="ARBA00022806"/>
    </source>
</evidence>
<dbReference type="InterPro" id="IPR011545">
    <property type="entry name" value="DEAD/DEAH_box_helicase_dom"/>
</dbReference>
<sequence length="99" mass="10609">MACAQTGSGKTAAYLLPAINYMLVNNLNRPSIPGDQAAPSALVISPTRELSIQIYEEGLKFTYHTGIRCVVVYGGADPRHQIHELTRGCGLLVATPGRL</sequence>
<dbReference type="InterPro" id="IPR050079">
    <property type="entry name" value="DEAD_box_RNA_helicase"/>
</dbReference>
<evidence type="ECO:0000256" key="4">
    <source>
        <dbReference type="ARBA" id="ARBA00022840"/>
    </source>
</evidence>